<sequence length="91" mass="10125">MARRRGLRRDDYISPEEREFYSAFNNPLVISRAANVLPAAVDPTAPVYDPPVPDGPEPWVSRYIKSRPAGFVFGDGSVQPVSELSRPLPDK</sequence>
<proteinExistence type="predicted"/>
<reference evidence="1" key="1">
    <citation type="submission" date="2020-05" db="EMBL/GenBank/DDBJ databases">
        <authorList>
            <person name="Chiriac C."/>
            <person name="Salcher M."/>
            <person name="Ghai R."/>
            <person name="Kavagutti S V."/>
        </authorList>
    </citation>
    <scope>NUCLEOTIDE SEQUENCE</scope>
</reference>
<dbReference type="EMBL" id="LR797300">
    <property type="protein sequence ID" value="CAB4199650.1"/>
    <property type="molecule type" value="Genomic_DNA"/>
</dbReference>
<name>A0A6J5RQL6_9CAUD</name>
<protein>
    <submittedName>
        <fullName evidence="1">Uncharacterized protein</fullName>
    </submittedName>
</protein>
<accession>A0A6J5RQL6</accession>
<evidence type="ECO:0000313" key="1">
    <source>
        <dbReference type="EMBL" id="CAB4199650.1"/>
    </source>
</evidence>
<gene>
    <name evidence="1" type="ORF">UFOVP1339_4</name>
</gene>
<organism evidence="1">
    <name type="scientific">uncultured Caudovirales phage</name>
    <dbReference type="NCBI Taxonomy" id="2100421"/>
    <lineage>
        <taxon>Viruses</taxon>
        <taxon>Duplodnaviria</taxon>
        <taxon>Heunggongvirae</taxon>
        <taxon>Uroviricota</taxon>
        <taxon>Caudoviricetes</taxon>
        <taxon>Peduoviridae</taxon>
        <taxon>Maltschvirus</taxon>
        <taxon>Maltschvirus maltsch</taxon>
    </lineage>
</organism>